<proteinExistence type="predicted"/>
<feature type="transmembrane region" description="Helical" evidence="1">
    <location>
        <begin position="6"/>
        <end position="23"/>
    </location>
</feature>
<keyword evidence="1" id="KW-0812">Transmembrane</keyword>
<protein>
    <submittedName>
        <fullName evidence="2">Uncharacterized protein</fullName>
    </submittedName>
</protein>
<keyword evidence="1" id="KW-0472">Membrane</keyword>
<keyword evidence="1" id="KW-1133">Transmembrane helix</keyword>
<sequence>MEPFFGGFLAFSPASIFIFASFKKQKILGECGLRGICICALILAGFIMIVDMQVASISMRYFSDFGWLLAIVGICVAYFYTDGANASNKDLILKVFVCLVLLGVFLNCWNLLSDGRYGELVSSNSTLYRTLESWFLPLM</sequence>
<evidence type="ECO:0000313" key="2">
    <source>
        <dbReference type="EMBL" id="MPN57604.1"/>
    </source>
</evidence>
<dbReference type="AlphaFoldDB" id="A0A645JAX1"/>
<reference evidence="2" key="1">
    <citation type="submission" date="2019-08" db="EMBL/GenBank/DDBJ databases">
        <authorList>
            <person name="Kucharzyk K."/>
            <person name="Murdoch R.W."/>
            <person name="Higgins S."/>
            <person name="Loffler F."/>
        </authorList>
    </citation>
    <scope>NUCLEOTIDE SEQUENCE</scope>
</reference>
<organism evidence="2">
    <name type="scientific">bioreactor metagenome</name>
    <dbReference type="NCBI Taxonomy" id="1076179"/>
    <lineage>
        <taxon>unclassified sequences</taxon>
        <taxon>metagenomes</taxon>
        <taxon>ecological metagenomes</taxon>
    </lineage>
</organism>
<comment type="caution">
    <text evidence="2">The sequence shown here is derived from an EMBL/GenBank/DDBJ whole genome shotgun (WGS) entry which is preliminary data.</text>
</comment>
<feature type="transmembrane region" description="Helical" evidence="1">
    <location>
        <begin position="92"/>
        <end position="112"/>
    </location>
</feature>
<name>A0A645JAX1_9ZZZZ</name>
<accession>A0A645JAX1</accession>
<feature type="transmembrane region" description="Helical" evidence="1">
    <location>
        <begin position="61"/>
        <end position="80"/>
    </location>
</feature>
<feature type="transmembrane region" description="Helical" evidence="1">
    <location>
        <begin position="35"/>
        <end position="55"/>
    </location>
</feature>
<evidence type="ECO:0000256" key="1">
    <source>
        <dbReference type="SAM" id="Phobius"/>
    </source>
</evidence>
<dbReference type="EMBL" id="VSSQ01129325">
    <property type="protein sequence ID" value="MPN57604.1"/>
    <property type="molecule type" value="Genomic_DNA"/>
</dbReference>
<gene>
    <name evidence="2" type="ORF">SDC9_205298</name>
</gene>